<feature type="compositionally biased region" description="Basic and acidic residues" evidence="9">
    <location>
        <begin position="230"/>
        <end position="240"/>
    </location>
</feature>
<name>A0AAN9Y733_9HEMI</name>
<dbReference type="GO" id="GO:0044545">
    <property type="term" value="C:NSL complex"/>
    <property type="evidence" value="ECO:0007669"/>
    <property type="project" value="TreeGrafter"/>
</dbReference>
<keyword evidence="3" id="KW-0677">Repeat</keyword>
<dbReference type="Pfam" id="PF20826">
    <property type="entry name" value="PHD_5"/>
    <property type="match status" value="1"/>
</dbReference>
<dbReference type="InterPro" id="IPR011011">
    <property type="entry name" value="Znf_FYVE_PHD"/>
</dbReference>
<protein>
    <recommendedName>
        <fullName evidence="10">C2H2-type domain-containing protein</fullName>
    </recommendedName>
</protein>
<evidence type="ECO:0000256" key="8">
    <source>
        <dbReference type="SAM" id="Coils"/>
    </source>
</evidence>
<feature type="region of interest" description="Disordered" evidence="9">
    <location>
        <begin position="496"/>
        <end position="550"/>
    </location>
</feature>
<evidence type="ECO:0000256" key="5">
    <source>
        <dbReference type="ARBA" id="ARBA00022833"/>
    </source>
</evidence>
<feature type="domain" description="C2H2-type" evidence="10">
    <location>
        <begin position="348"/>
        <end position="378"/>
    </location>
</feature>
<dbReference type="EMBL" id="JBBCAQ010000008">
    <property type="protein sequence ID" value="KAK7602418.1"/>
    <property type="molecule type" value="Genomic_DNA"/>
</dbReference>
<feature type="coiled-coil region" evidence="8">
    <location>
        <begin position="751"/>
        <end position="778"/>
    </location>
</feature>
<dbReference type="GO" id="GO:0008270">
    <property type="term" value="F:zinc ion binding"/>
    <property type="evidence" value="ECO:0007669"/>
    <property type="project" value="UniProtKB-KW"/>
</dbReference>
<organism evidence="11 12">
    <name type="scientific">Parthenolecanium corni</name>
    <dbReference type="NCBI Taxonomy" id="536013"/>
    <lineage>
        <taxon>Eukaryota</taxon>
        <taxon>Metazoa</taxon>
        <taxon>Ecdysozoa</taxon>
        <taxon>Arthropoda</taxon>
        <taxon>Hexapoda</taxon>
        <taxon>Insecta</taxon>
        <taxon>Pterygota</taxon>
        <taxon>Neoptera</taxon>
        <taxon>Paraneoptera</taxon>
        <taxon>Hemiptera</taxon>
        <taxon>Sternorrhyncha</taxon>
        <taxon>Coccoidea</taxon>
        <taxon>Coccidae</taxon>
        <taxon>Parthenolecanium</taxon>
    </lineage>
</organism>
<proteinExistence type="predicted"/>
<evidence type="ECO:0000256" key="4">
    <source>
        <dbReference type="ARBA" id="ARBA00022771"/>
    </source>
</evidence>
<dbReference type="PROSITE" id="PS00028">
    <property type="entry name" value="ZINC_FINGER_C2H2_1"/>
    <property type="match status" value="1"/>
</dbReference>
<dbReference type="GO" id="GO:0005634">
    <property type="term" value="C:nucleus"/>
    <property type="evidence" value="ECO:0007669"/>
    <property type="project" value="UniProtKB-SubCell"/>
</dbReference>
<dbReference type="PROSITE" id="PS01359">
    <property type="entry name" value="ZF_PHD_1"/>
    <property type="match status" value="1"/>
</dbReference>
<reference evidence="11 12" key="1">
    <citation type="submission" date="2024-03" db="EMBL/GenBank/DDBJ databases">
        <title>Adaptation during the transition from Ophiocordyceps entomopathogen to insect associate is accompanied by gene loss and intensified selection.</title>
        <authorList>
            <person name="Ward C.M."/>
            <person name="Onetto C.A."/>
            <person name="Borneman A.R."/>
        </authorList>
    </citation>
    <scope>NUCLEOTIDE SEQUENCE [LARGE SCALE GENOMIC DNA]</scope>
    <source>
        <strain evidence="11">AWRI1</strain>
        <tissue evidence="11">Single Adult Female</tissue>
    </source>
</reference>
<comment type="subcellular location">
    <subcellularLocation>
        <location evidence="1">Nucleus</location>
    </subcellularLocation>
</comment>
<dbReference type="PANTHER" id="PTHR15856:SF51">
    <property type="entry name" value="MBD-R2"/>
    <property type="match status" value="1"/>
</dbReference>
<keyword evidence="5" id="KW-0862">Zinc</keyword>
<keyword evidence="8" id="KW-0175">Coiled coil</keyword>
<evidence type="ECO:0000313" key="12">
    <source>
        <dbReference type="Proteomes" id="UP001367676"/>
    </source>
</evidence>
<feature type="region of interest" description="Disordered" evidence="9">
    <location>
        <begin position="99"/>
        <end position="276"/>
    </location>
</feature>
<keyword evidence="12" id="KW-1185">Reference proteome</keyword>
<gene>
    <name evidence="11" type="ORF">V9T40_008007</name>
</gene>
<feature type="region of interest" description="Disordered" evidence="9">
    <location>
        <begin position="423"/>
        <end position="461"/>
    </location>
</feature>
<keyword evidence="4 7" id="KW-0863">Zinc-finger</keyword>
<sequence length="816" mass="91937">MSESKAGELIDIDNDILNPGDTINVFNFLTNDWKNAIVQEIDITEREILVNYEDDSQEWISVDTRKIRFPPVELQTPTPSRRRTSTLKVIENIESKPVTNVGEQSSTPVIKDAREKSKKVVKSDASSSKKSKSSSSKSKSYAKSSEDKKAMSNQTSSLWRLKFKSNNQKESNQRKRDKRDYHRKTKPLPQTEINVSENNQDQSSVPKITFTPKPVAKPRNSGDGAKKKRRESERKEDDVHLGCVDVPKRKTPSRKNSISTCEQIEKTETQSKSAPLAPSVGKKIKTLLPKRASELLAEPESSCPLITHSTPDIITPTPALPPLPASLSSIQPPANISPLTITSAASGFICPKQDCKKQFRNENLLMMHLKHYHPEYRNMLRSMPNVADLAYARTVGESIDSPQSGFLEKIAKLEEDKLKERNDDSLLIEKSPDGLAKGSKPPKKSVVGNKRLSDSAPSSPKMPALLAQLQEPPLIPPSISIHAESTDSELSILHSAPMTPGSPQVISKSKASHDKSPILNKTKAALDKPFVQSDSEDKCSDGKKSPTRKRRLSHLDSTDVINCTCGYGFEDGLMIRCDLCLCWQHGACNAAENEEDVPSMYICEPCRYPRRLHSSKKYSYVQNWVKEGIMPAFEFCEPPEEILKRRENSLKQFHENLCHLMDLKNAVRSLQVKLQILKQTPDHPKLYLWAKSWDEKKLEECEKELIVDGERETFPFFTTACILRFYRIKFFTEGPVPEAAINTADCRKNLSEHIAEEMTKVENALTKLEGEIEKLDGDDDDEDTFGKNPDKDRSVVKQTLLMMMRDLSSIQNLKYC</sequence>
<comment type="caution">
    <text evidence="11">The sequence shown here is derived from an EMBL/GenBank/DDBJ whole genome shotgun (WGS) entry which is preliminary data.</text>
</comment>
<feature type="compositionally biased region" description="Low complexity" evidence="9">
    <location>
        <begin position="123"/>
        <end position="143"/>
    </location>
</feature>
<feature type="compositionally biased region" description="Polar residues" evidence="9">
    <location>
        <begin position="151"/>
        <end position="170"/>
    </location>
</feature>
<dbReference type="PANTHER" id="PTHR15856">
    <property type="entry name" value="PHD FINGER PROTEIN 20-RELATED"/>
    <property type="match status" value="1"/>
</dbReference>
<dbReference type="GO" id="GO:0006357">
    <property type="term" value="P:regulation of transcription by RNA polymerase II"/>
    <property type="evidence" value="ECO:0007669"/>
    <property type="project" value="TreeGrafter"/>
</dbReference>
<dbReference type="InterPro" id="IPR013087">
    <property type="entry name" value="Znf_C2H2_type"/>
</dbReference>
<dbReference type="InterPro" id="IPR013083">
    <property type="entry name" value="Znf_RING/FYVE/PHD"/>
</dbReference>
<feature type="compositionally biased region" description="Basic and acidic residues" evidence="9">
    <location>
        <begin position="535"/>
        <end position="544"/>
    </location>
</feature>
<dbReference type="SUPFAM" id="SSF57903">
    <property type="entry name" value="FYVE/PHD zinc finger"/>
    <property type="match status" value="1"/>
</dbReference>
<keyword evidence="6" id="KW-0539">Nucleus</keyword>
<evidence type="ECO:0000259" key="10">
    <source>
        <dbReference type="PROSITE" id="PS50157"/>
    </source>
</evidence>
<evidence type="ECO:0000313" key="11">
    <source>
        <dbReference type="EMBL" id="KAK7602418.1"/>
    </source>
</evidence>
<dbReference type="InterPro" id="IPR043449">
    <property type="entry name" value="PHF20-like"/>
</dbReference>
<evidence type="ECO:0000256" key="9">
    <source>
        <dbReference type="SAM" id="MobiDB-lite"/>
    </source>
</evidence>
<dbReference type="Gene3D" id="3.30.40.10">
    <property type="entry name" value="Zinc/RING finger domain, C3HC4 (zinc finger)"/>
    <property type="match status" value="1"/>
</dbReference>
<evidence type="ECO:0000256" key="2">
    <source>
        <dbReference type="ARBA" id="ARBA00022723"/>
    </source>
</evidence>
<keyword evidence="2" id="KW-0479">Metal-binding</keyword>
<evidence type="ECO:0000256" key="6">
    <source>
        <dbReference type="ARBA" id="ARBA00023242"/>
    </source>
</evidence>
<dbReference type="InterPro" id="IPR019786">
    <property type="entry name" value="Zinc_finger_PHD-type_CS"/>
</dbReference>
<feature type="compositionally biased region" description="Polar residues" evidence="9">
    <location>
        <begin position="191"/>
        <end position="206"/>
    </location>
</feature>
<evidence type="ECO:0000256" key="1">
    <source>
        <dbReference type="ARBA" id="ARBA00004123"/>
    </source>
</evidence>
<feature type="compositionally biased region" description="Basic and acidic residues" evidence="9">
    <location>
        <begin position="171"/>
        <end position="180"/>
    </location>
</feature>
<dbReference type="Proteomes" id="UP001367676">
    <property type="component" value="Unassembled WGS sequence"/>
</dbReference>
<dbReference type="PROSITE" id="PS50157">
    <property type="entry name" value="ZINC_FINGER_C2H2_2"/>
    <property type="match status" value="1"/>
</dbReference>
<evidence type="ECO:0000256" key="7">
    <source>
        <dbReference type="PROSITE-ProRule" id="PRU00042"/>
    </source>
</evidence>
<evidence type="ECO:0000256" key="3">
    <source>
        <dbReference type="ARBA" id="ARBA00022737"/>
    </source>
</evidence>
<feature type="compositionally biased region" description="Polar residues" evidence="9">
    <location>
        <begin position="99"/>
        <end position="108"/>
    </location>
</feature>
<accession>A0AAN9Y733</accession>
<dbReference type="AlphaFoldDB" id="A0AAN9Y733"/>